<keyword evidence="8 10" id="KW-0472">Membrane</keyword>
<dbReference type="OrthoDB" id="342981at2759"/>
<dbReference type="PANTHER" id="PTHR15959:SF0">
    <property type="entry name" value="SYNTAXIN-18"/>
    <property type="match status" value="1"/>
</dbReference>
<feature type="transmembrane region" description="Helical" evidence="10">
    <location>
        <begin position="433"/>
        <end position="451"/>
    </location>
</feature>
<dbReference type="GO" id="GO:0005783">
    <property type="term" value="C:endoplasmic reticulum"/>
    <property type="evidence" value="ECO:0007669"/>
    <property type="project" value="TreeGrafter"/>
</dbReference>
<dbReference type="GO" id="GO:0015031">
    <property type="term" value="P:protein transport"/>
    <property type="evidence" value="ECO:0007669"/>
    <property type="project" value="UniProtKB-KW"/>
</dbReference>
<dbReference type="STRING" id="556484.B7FR57"/>
<protein>
    <recommendedName>
        <fullName evidence="13">t-SNARE coiled-coil homology domain-containing protein</fullName>
    </recommendedName>
</protein>
<evidence type="ECO:0000256" key="8">
    <source>
        <dbReference type="ARBA" id="ARBA00023136"/>
    </source>
</evidence>
<gene>
    <name evidence="11" type="ORF">PHATRDRAFT_43259</name>
</gene>
<dbReference type="GeneID" id="7196971"/>
<keyword evidence="7" id="KW-0175">Coiled coil</keyword>
<evidence type="ECO:0000313" key="11">
    <source>
        <dbReference type="EMBL" id="EEC51448.1"/>
    </source>
</evidence>
<feature type="region of interest" description="Disordered" evidence="9">
    <location>
        <begin position="286"/>
        <end position="313"/>
    </location>
</feature>
<dbReference type="SUPFAM" id="SSF58038">
    <property type="entry name" value="SNARE fusion complex"/>
    <property type="match status" value="1"/>
</dbReference>
<organism evidence="11 12">
    <name type="scientific">Phaeodactylum tricornutum (strain CCAP 1055/1)</name>
    <dbReference type="NCBI Taxonomy" id="556484"/>
    <lineage>
        <taxon>Eukaryota</taxon>
        <taxon>Sar</taxon>
        <taxon>Stramenopiles</taxon>
        <taxon>Ochrophyta</taxon>
        <taxon>Bacillariophyta</taxon>
        <taxon>Bacillariophyceae</taxon>
        <taxon>Bacillariophycidae</taxon>
        <taxon>Naviculales</taxon>
        <taxon>Phaeodactylaceae</taxon>
        <taxon>Phaeodactylum</taxon>
    </lineage>
</organism>
<feature type="compositionally biased region" description="Low complexity" evidence="9">
    <location>
        <begin position="295"/>
        <end position="307"/>
    </location>
</feature>
<dbReference type="RefSeq" id="XP_002176985.1">
    <property type="nucleotide sequence ID" value="XM_002176949.1"/>
</dbReference>
<comment type="similarity">
    <text evidence="2">Belongs to the syntaxin family.</text>
</comment>
<dbReference type="Proteomes" id="UP000000759">
    <property type="component" value="Chromosome 1"/>
</dbReference>
<dbReference type="PANTHER" id="PTHR15959">
    <property type="entry name" value="SYNTAXIN-18"/>
    <property type="match status" value="1"/>
</dbReference>
<dbReference type="SUPFAM" id="SSF47661">
    <property type="entry name" value="t-snare proteins"/>
    <property type="match status" value="1"/>
</dbReference>
<evidence type="ECO:0000256" key="1">
    <source>
        <dbReference type="ARBA" id="ARBA00004211"/>
    </source>
</evidence>
<evidence type="ECO:0000256" key="10">
    <source>
        <dbReference type="SAM" id="Phobius"/>
    </source>
</evidence>
<sequence>MASTAYLTPLWNTEMEYHAAYSRNAEWKHSCLLALGVVTAPWGEAIEDPPLREDPNAPLFLNLARSDLTEELEDDSTLSRTADPWMETALEIHKNMNRMEAWIDDVQADFVSVEMVNEEASLIQSTVTSYTATTANEVETLRSMIVLAKDGSVRGHWQHHQNGIVQILLDRLKHIAKFFGVLQQQRNRTAVWLWQDPLACKLVAAVATESSPQDNHLDEVLGLSSPSTHPGAVMSQRERRFLPTRPSHLLQRNLLDSYQQHEKRVRAATLQTQRPKSMFGAVKRARPVSTLDARQTSPSQQTTPTSTKRSKLGHLKELESMETEPWTKISAMVVSQDDPDLNQQYEQENQVALQQEAVLLKAKVENDLDAVQAMEQSMVDITALLSQFSELVASQQENVWNIHDATATTKENMEQGQEELVDATARTKASRHWTATGITAMGLILLIFHWIRP</sequence>
<evidence type="ECO:0000256" key="9">
    <source>
        <dbReference type="SAM" id="MobiDB-lite"/>
    </source>
</evidence>
<dbReference type="InParanoid" id="B7FR57"/>
<dbReference type="InterPro" id="IPR010989">
    <property type="entry name" value="SNARE"/>
</dbReference>
<name>B7FR57_PHATC</name>
<keyword evidence="6 10" id="KW-1133">Transmembrane helix</keyword>
<evidence type="ECO:0000256" key="6">
    <source>
        <dbReference type="ARBA" id="ARBA00022989"/>
    </source>
</evidence>
<keyword evidence="12" id="KW-1185">Reference proteome</keyword>
<evidence type="ECO:0000256" key="5">
    <source>
        <dbReference type="ARBA" id="ARBA00022927"/>
    </source>
</evidence>
<dbReference type="Gene3D" id="1.20.5.110">
    <property type="match status" value="1"/>
</dbReference>
<proteinExistence type="inferred from homology"/>
<evidence type="ECO:0008006" key="13">
    <source>
        <dbReference type="Google" id="ProtNLM"/>
    </source>
</evidence>
<evidence type="ECO:0000256" key="4">
    <source>
        <dbReference type="ARBA" id="ARBA00022692"/>
    </source>
</evidence>
<dbReference type="KEGG" id="pti:PHATRDRAFT_43259"/>
<keyword evidence="4 10" id="KW-0812">Transmembrane</keyword>
<dbReference type="PaxDb" id="2850-Phatr43259"/>
<dbReference type="GO" id="GO:0006890">
    <property type="term" value="P:retrograde vesicle-mediated transport, Golgi to endoplasmic reticulum"/>
    <property type="evidence" value="ECO:0007669"/>
    <property type="project" value="TreeGrafter"/>
</dbReference>
<comment type="subcellular location">
    <subcellularLocation>
        <location evidence="1">Membrane</location>
        <topology evidence="1">Single-pass type IV membrane protein</topology>
    </subcellularLocation>
</comment>
<accession>B7FR57</accession>
<dbReference type="GO" id="GO:0031201">
    <property type="term" value="C:SNARE complex"/>
    <property type="evidence" value="ECO:0007669"/>
    <property type="project" value="TreeGrafter"/>
</dbReference>
<dbReference type="HOGENOM" id="CLU_604787_0_0_1"/>
<dbReference type="EMBL" id="CM000605">
    <property type="protein sequence ID" value="EEC51448.1"/>
    <property type="molecule type" value="Genomic_DNA"/>
</dbReference>
<evidence type="ECO:0000313" key="12">
    <source>
        <dbReference type="Proteomes" id="UP000000759"/>
    </source>
</evidence>
<keyword evidence="5" id="KW-0653">Protein transport</keyword>
<reference evidence="12" key="2">
    <citation type="submission" date="2008-08" db="EMBL/GenBank/DDBJ databases">
        <authorList>
            <consortium name="Diatom Consortium"/>
            <person name="Grigoriev I."/>
            <person name="Grimwood J."/>
            <person name="Kuo A."/>
            <person name="Otillar R.P."/>
            <person name="Salamov A."/>
            <person name="Detter J.C."/>
            <person name="Lindquist E."/>
            <person name="Shapiro H."/>
            <person name="Lucas S."/>
            <person name="Glavina del Rio T."/>
            <person name="Pitluck S."/>
            <person name="Rokhsar D."/>
            <person name="Bowler C."/>
        </authorList>
    </citation>
    <scope>GENOME REANNOTATION</scope>
    <source>
        <strain evidence="12">CCAP 1055/1</strain>
    </source>
</reference>
<evidence type="ECO:0000256" key="2">
    <source>
        <dbReference type="ARBA" id="ARBA00009063"/>
    </source>
</evidence>
<evidence type="ECO:0000256" key="7">
    <source>
        <dbReference type="ARBA" id="ARBA00023054"/>
    </source>
</evidence>
<dbReference type="AlphaFoldDB" id="B7FR57"/>
<reference evidence="11 12" key="1">
    <citation type="journal article" date="2008" name="Nature">
        <title>The Phaeodactylum genome reveals the evolutionary history of diatom genomes.</title>
        <authorList>
            <person name="Bowler C."/>
            <person name="Allen A.E."/>
            <person name="Badger J.H."/>
            <person name="Grimwood J."/>
            <person name="Jabbari K."/>
            <person name="Kuo A."/>
            <person name="Maheswari U."/>
            <person name="Martens C."/>
            <person name="Maumus F."/>
            <person name="Otillar R.P."/>
            <person name="Rayko E."/>
            <person name="Salamov A."/>
            <person name="Vandepoele K."/>
            <person name="Beszteri B."/>
            <person name="Gruber A."/>
            <person name="Heijde M."/>
            <person name="Katinka M."/>
            <person name="Mock T."/>
            <person name="Valentin K."/>
            <person name="Verret F."/>
            <person name="Berges J.A."/>
            <person name="Brownlee C."/>
            <person name="Cadoret J.P."/>
            <person name="Chiovitti A."/>
            <person name="Choi C.J."/>
            <person name="Coesel S."/>
            <person name="De Martino A."/>
            <person name="Detter J.C."/>
            <person name="Durkin C."/>
            <person name="Falciatore A."/>
            <person name="Fournet J."/>
            <person name="Haruta M."/>
            <person name="Huysman M.J."/>
            <person name="Jenkins B.D."/>
            <person name="Jiroutova K."/>
            <person name="Jorgensen R.E."/>
            <person name="Joubert Y."/>
            <person name="Kaplan A."/>
            <person name="Kroger N."/>
            <person name="Kroth P.G."/>
            <person name="La Roche J."/>
            <person name="Lindquist E."/>
            <person name="Lommer M."/>
            <person name="Martin-Jezequel V."/>
            <person name="Lopez P.J."/>
            <person name="Lucas S."/>
            <person name="Mangogna M."/>
            <person name="McGinnis K."/>
            <person name="Medlin L.K."/>
            <person name="Montsant A."/>
            <person name="Oudot-Le Secq M.P."/>
            <person name="Napoli C."/>
            <person name="Obornik M."/>
            <person name="Parker M.S."/>
            <person name="Petit J.L."/>
            <person name="Porcel B.M."/>
            <person name="Poulsen N."/>
            <person name="Robison M."/>
            <person name="Rychlewski L."/>
            <person name="Rynearson T.A."/>
            <person name="Schmutz J."/>
            <person name="Shapiro H."/>
            <person name="Siaut M."/>
            <person name="Stanley M."/>
            <person name="Sussman M.R."/>
            <person name="Taylor A.R."/>
            <person name="Vardi A."/>
            <person name="von Dassow P."/>
            <person name="Vyverman W."/>
            <person name="Willis A."/>
            <person name="Wyrwicz L.S."/>
            <person name="Rokhsar D.S."/>
            <person name="Weissenbach J."/>
            <person name="Armbrust E.V."/>
            <person name="Green B.R."/>
            <person name="Van de Peer Y."/>
            <person name="Grigoriev I.V."/>
        </authorList>
    </citation>
    <scope>NUCLEOTIDE SEQUENCE [LARGE SCALE GENOMIC DNA]</scope>
    <source>
        <strain evidence="11 12">CCAP 1055/1</strain>
    </source>
</reference>
<evidence type="ECO:0000256" key="3">
    <source>
        <dbReference type="ARBA" id="ARBA00022448"/>
    </source>
</evidence>
<keyword evidence="3" id="KW-0813">Transport</keyword>